<name>A0A2S8FJA7_9BACT</name>
<sequence length="154" mass="17455">MLVIMTSLTGSLLPRRCAAKHFTWKCPDMSDATTDLVHQTLTDDVLVLTPQVDQMRETDVCYAVRDGMTHFVQNIEHRRVVIDMKNVTFVSSTGILAFLNLRRSVPNSDERIIFCHLSDDLLGMFRICKLISDDPQNPTPFRNVDTLETAISEA</sequence>
<dbReference type="CDD" id="cd07043">
    <property type="entry name" value="STAS_anti-anti-sigma_factors"/>
    <property type="match status" value="1"/>
</dbReference>
<accession>A0A2S8FJA7</accession>
<dbReference type="EMBL" id="PUHY01000012">
    <property type="protein sequence ID" value="PQO32241.1"/>
    <property type="molecule type" value="Genomic_DNA"/>
</dbReference>
<comment type="caution">
    <text evidence="2">The sequence shown here is derived from an EMBL/GenBank/DDBJ whole genome shotgun (WGS) entry which is preliminary data.</text>
</comment>
<dbReference type="InterPro" id="IPR036513">
    <property type="entry name" value="STAS_dom_sf"/>
</dbReference>
<dbReference type="Proteomes" id="UP000238322">
    <property type="component" value="Unassembled WGS sequence"/>
</dbReference>
<evidence type="ECO:0000313" key="3">
    <source>
        <dbReference type="Proteomes" id="UP000238322"/>
    </source>
</evidence>
<dbReference type="PROSITE" id="PS50801">
    <property type="entry name" value="STAS"/>
    <property type="match status" value="1"/>
</dbReference>
<dbReference type="AlphaFoldDB" id="A0A2S8FJA7"/>
<feature type="domain" description="STAS" evidence="1">
    <location>
        <begin position="64"/>
        <end position="154"/>
    </location>
</feature>
<reference evidence="2 3" key="1">
    <citation type="submission" date="2018-02" db="EMBL/GenBank/DDBJ databases">
        <title>Comparative genomes isolates from brazilian mangrove.</title>
        <authorList>
            <person name="Araujo J.E."/>
            <person name="Taketani R.G."/>
            <person name="Silva M.C.P."/>
            <person name="Loureco M.V."/>
            <person name="Andreote F.D."/>
        </authorList>
    </citation>
    <scope>NUCLEOTIDE SEQUENCE [LARGE SCALE GENOMIC DNA]</scope>
    <source>
        <strain evidence="2 3">Hex-1 MGV</strain>
    </source>
</reference>
<evidence type="ECO:0000259" key="1">
    <source>
        <dbReference type="PROSITE" id="PS50801"/>
    </source>
</evidence>
<organism evidence="2 3">
    <name type="scientific">Blastopirellula marina</name>
    <dbReference type="NCBI Taxonomy" id="124"/>
    <lineage>
        <taxon>Bacteria</taxon>
        <taxon>Pseudomonadati</taxon>
        <taxon>Planctomycetota</taxon>
        <taxon>Planctomycetia</taxon>
        <taxon>Pirellulales</taxon>
        <taxon>Pirellulaceae</taxon>
        <taxon>Blastopirellula</taxon>
    </lineage>
</organism>
<gene>
    <name evidence="2" type="ORF">C5Y83_18595</name>
</gene>
<protein>
    <recommendedName>
        <fullName evidence="1">STAS domain-containing protein</fullName>
    </recommendedName>
</protein>
<evidence type="ECO:0000313" key="2">
    <source>
        <dbReference type="EMBL" id="PQO32241.1"/>
    </source>
</evidence>
<dbReference type="SUPFAM" id="SSF52091">
    <property type="entry name" value="SpoIIaa-like"/>
    <property type="match status" value="1"/>
</dbReference>
<dbReference type="InterPro" id="IPR002645">
    <property type="entry name" value="STAS_dom"/>
</dbReference>
<dbReference type="Pfam" id="PF01740">
    <property type="entry name" value="STAS"/>
    <property type="match status" value="1"/>
</dbReference>
<dbReference type="Gene3D" id="3.30.750.24">
    <property type="entry name" value="STAS domain"/>
    <property type="match status" value="1"/>
</dbReference>
<proteinExistence type="predicted"/>